<accession>A0ABR5TBA1</accession>
<name>A0ABR5TBA1_9BURK</name>
<evidence type="ECO:0000313" key="1">
    <source>
        <dbReference type="EMBL" id="KWZ42230.1"/>
    </source>
</evidence>
<dbReference type="PANTHER" id="PTHR41244">
    <property type="entry name" value="RHAMNAN SYNTHESIS F"/>
    <property type="match status" value="1"/>
</dbReference>
<dbReference type="PANTHER" id="PTHR41244:SF1">
    <property type="entry name" value="GLYCOSYLTRANSFERASE"/>
    <property type="match status" value="1"/>
</dbReference>
<organism evidence="1 2">
    <name type="scientific">Burkholderia savannae</name>
    <dbReference type="NCBI Taxonomy" id="1637837"/>
    <lineage>
        <taxon>Bacteria</taxon>
        <taxon>Pseudomonadati</taxon>
        <taxon>Pseudomonadota</taxon>
        <taxon>Betaproteobacteria</taxon>
        <taxon>Burkholderiales</taxon>
        <taxon>Burkholderiaceae</taxon>
        <taxon>Burkholderia</taxon>
        <taxon>pseudomallei group</taxon>
    </lineage>
</organism>
<dbReference type="Gene3D" id="3.40.50.2000">
    <property type="entry name" value="Glycogen Phosphorylase B"/>
    <property type="match status" value="2"/>
</dbReference>
<proteinExistence type="predicted"/>
<dbReference type="InterPro" id="IPR032719">
    <property type="entry name" value="WbsX"/>
</dbReference>
<dbReference type="Pfam" id="PF01075">
    <property type="entry name" value="Glyco_transf_9"/>
    <property type="match status" value="1"/>
</dbReference>
<reference evidence="1 2" key="1">
    <citation type="submission" date="2015-11" db="EMBL/GenBank/DDBJ databases">
        <authorList>
            <person name="Sahl J."/>
            <person name="Wagner D."/>
            <person name="Keim P."/>
        </authorList>
    </citation>
    <scope>NUCLEOTIDE SEQUENCE [LARGE SCALE GENOMIC DNA]</scope>
    <source>
        <strain evidence="1 2">BDU18</strain>
    </source>
</reference>
<keyword evidence="2" id="KW-1185">Reference proteome</keyword>
<dbReference type="EMBL" id="LNJQ01000001">
    <property type="protein sequence ID" value="KWZ42230.1"/>
    <property type="molecule type" value="Genomic_DNA"/>
</dbReference>
<gene>
    <name evidence="1" type="ORF">WS72_04585</name>
</gene>
<dbReference type="CDD" id="cd03789">
    <property type="entry name" value="GT9_LPS_heptosyltransferase"/>
    <property type="match status" value="1"/>
</dbReference>
<dbReference type="CDD" id="cd11579">
    <property type="entry name" value="Glyco_tran_WbsX"/>
    <property type="match status" value="1"/>
</dbReference>
<dbReference type="Gene3D" id="3.20.20.80">
    <property type="entry name" value="Glycosidases"/>
    <property type="match status" value="1"/>
</dbReference>
<dbReference type="SUPFAM" id="SSF53756">
    <property type="entry name" value="UDP-Glycosyltransferase/glycogen phosphorylase"/>
    <property type="match status" value="1"/>
</dbReference>
<dbReference type="Pfam" id="PF14307">
    <property type="entry name" value="Glyco_tran_WbsX"/>
    <property type="match status" value="1"/>
</dbReference>
<comment type="caution">
    <text evidence="1">The sequence shown here is derived from an EMBL/GenBank/DDBJ whole genome shotgun (WGS) entry which is preliminary data.</text>
</comment>
<evidence type="ECO:0000313" key="2">
    <source>
        <dbReference type="Proteomes" id="UP000070255"/>
    </source>
</evidence>
<dbReference type="Proteomes" id="UP000070255">
    <property type="component" value="Unassembled WGS sequence"/>
</dbReference>
<keyword evidence="1" id="KW-0808">Transferase</keyword>
<sequence>MARYLKTRYPECKLSWVVAEGYREIIDSNPYVDETIPVECLTDWIKISRHGKYDQVVDLHVNYRVCSHCRIPLVKQHGNPYINAYEWLDHGALLEAFSIGAGLPKLSAAPRLYLGEQHRKAVDALRLPERFCVIHRESNNLEKDWTNQNWRGLADWISGELKLQIVEIGVGKAGATSSPLIGDSIDLLNKTSIMETAEVIRRARFFIGVDSGPAHLANAVETPGIVLLGRMGAFRQYTPYTGLYGSDGPDVKLVRNLTGPARTLRLDEVVDAVRYVNTLLDERENTATGAREADTTAVAATDDSSRGIVSEDDRAAVLGSPFFDAGWYAIHYPEVERSSLSAVDHFILVGGAKGYSPGPMFCSNAYLRHNSDVATAGVNPLLHYLRFGARESRPVEPVGGLPAEPKSSIRDLPGESGIQLSSALGDASARPLDHSIPASEIPRTFAFYLPQFHPIAENDWAHGKGFTEWNNVIKAKPLFNGHYQPRIPGELGYYDLRAFDVMREQVELALEHGINGFCFYYYYFHGKKLLYKPIENYIKSDLKAPFFFLWANENWSKRWDGGDKEVIIAQQHSHEDDLAFIRELFPVFEDDRYTKIGGKPLLMIYKAHLFPNMLATVETWRDEAAKRGFPGLYLVMVDDWTPEPIQPRTLGFDASYEIPSNVIPAEVLADDVDSLGLGDDFTGRIVDYQKFAQFHAGRPPTEYRRFRTVMLPWDNTPRYGSRAIVHVNTVGEGYKQWLAQAMIDTYNRFPADERIVLLHSWNEWCEGTYLEPDGKLGRSYLRQTREAIDSATNALSIGGTPEIARAIQQLQQGQRSKDEAAFRILQAAHARTAALWHERDALQAKLGVQNAEIAALAAGNVQQAAPPASLMHRVARKILRAARGR</sequence>
<protein>
    <submittedName>
        <fullName evidence="1">Glycosyl transferase</fullName>
    </submittedName>
</protein>
<dbReference type="GO" id="GO:0016740">
    <property type="term" value="F:transferase activity"/>
    <property type="evidence" value="ECO:0007669"/>
    <property type="project" value="UniProtKB-KW"/>
</dbReference>
<dbReference type="InterPro" id="IPR002201">
    <property type="entry name" value="Glyco_trans_9"/>
</dbReference>